<dbReference type="EMBL" id="BNCP01000065">
    <property type="protein sequence ID" value="GIL91475.1"/>
    <property type="molecule type" value="Genomic_DNA"/>
</dbReference>
<sequence length="267" mass="30611">RLLGVMLLIAHWSACLWHFLSLKVPGWPWIFSVLCRHCSDAEEYAFAFYRCFLLMLGDKPETYNNVERLFAVILLSMGACLYAVVVSSITMLVTNMWSMESRHKQRDAMLQDALRYKGAPEEMRIRVHEYYNFMACFDHPGSDGVSLLCELPAALHAEVLSSVFERMLIKVQLFAYCERPFLWRLSQRLRLSLYMPGDVIYDVGSVGHDMYIIWKGAVGLTSPDGCMAALLCNNDHFGELGLMNVSTPRPHRAVALRRCDVMILNLW</sequence>
<feature type="non-terminal residue" evidence="4">
    <location>
        <position position="1"/>
    </location>
</feature>
<feature type="signal peptide" evidence="2">
    <location>
        <begin position="1"/>
        <end position="17"/>
    </location>
</feature>
<gene>
    <name evidence="4" type="ORF">Vretifemale_19065</name>
</gene>
<keyword evidence="2" id="KW-0732">Signal</keyword>
<dbReference type="SUPFAM" id="SSF81324">
    <property type="entry name" value="Voltage-gated potassium channels"/>
    <property type="match status" value="1"/>
</dbReference>
<dbReference type="GO" id="GO:0005886">
    <property type="term" value="C:plasma membrane"/>
    <property type="evidence" value="ECO:0007669"/>
    <property type="project" value="TreeGrafter"/>
</dbReference>
<evidence type="ECO:0000256" key="2">
    <source>
        <dbReference type="SAM" id="SignalP"/>
    </source>
</evidence>
<dbReference type="InterPro" id="IPR000595">
    <property type="entry name" value="cNMP-bd_dom"/>
</dbReference>
<keyword evidence="1" id="KW-0812">Transmembrane</keyword>
<evidence type="ECO:0000313" key="4">
    <source>
        <dbReference type="EMBL" id="GIL91475.1"/>
    </source>
</evidence>
<feature type="transmembrane region" description="Helical" evidence="1">
    <location>
        <begin position="69"/>
        <end position="94"/>
    </location>
</feature>
<dbReference type="SUPFAM" id="SSF51206">
    <property type="entry name" value="cAMP-binding domain-like"/>
    <property type="match status" value="1"/>
</dbReference>
<dbReference type="InterPro" id="IPR014710">
    <property type="entry name" value="RmlC-like_jellyroll"/>
</dbReference>
<feature type="chain" id="PRO_5035223314" description="Cyclic nucleotide-binding domain-containing protein" evidence="2">
    <location>
        <begin position="18"/>
        <end position="267"/>
    </location>
</feature>
<dbReference type="Gene3D" id="1.10.287.70">
    <property type="match status" value="1"/>
</dbReference>
<dbReference type="GO" id="GO:0042391">
    <property type="term" value="P:regulation of membrane potential"/>
    <property type="evidence" value="ECO:0007669"/>
    <property type="project" value="TreeGrafter"/>
</dbReference>
<evidence type="ECO:0000256" key="1">
    <source>
        <dbReference type="SAM" id="Phobius"/>
    </source>
</evidence>
<evidence type="ECO:0000259" key="3">
    <source>
        <dbReference type="PROSITE" id="PS50042"/>
    </source>
</evidence>
<dbReference type="GO" id="GO:0005249">
    <property type="term" value="F:voltage-gated potassium channel activity"/>
    <property type="evidence" value="ECO:0007669"/>
    <property type="project" value="TreeGrafter"/>
</dbReference>
<dbReference type="PANTHER" id="PTHR10217:SF435">
    <property type="entry name" value="POTASSIUM VOLTAGE-GATED CHANNEL PROTEIN EAG"/>
    <property type="match status" value="1"/>
</dbReference>
<dbReference type="InterPro" id="IPR050818">
    <property type="entry name" value="KCNH_animal-type"/>
</dbReference>
<dbReference type="Gene3D" id="2.60.120.10">
    <property type="entry name" value="Jelly Rolls"/>
    <property type="match status" value="1"/>
</dbReference>
<proteinExistence type="predicted"/>
<feature type="non-terminal residue" evidence="4">
    <location>
        <position position="267"/>
    </location>
</feature>
<dbReference type="OrthoDB" id="426293at2759"/>
<dbReference type="AlphaFoldDB" id="A0A8J4D279"/>
<reference evidence="4" key="1">
    <citation type="journal article" date="2021" name="Proc. Natl. Acad. Sci. U.S.A.">
        <title>Three genomes in the algal genus Volvox reveal the fate of a haploid sex-determining region after a transition to homothallism.</title>
        <authorList>
            <person name="Yamamoto K."/>
            <person name="Hamaji T."/>
            <person name="Kawai-Toyooka H."/>
            <person name="Matsuzaki R."/>
            <person name="Takahashi F."/>
            <person name="Nishimura Y."/>
            <person name="Kawachi M."/>
            <person name="Noguchi H."/>
            <person name="Minakuchi Y."/>
            <person name="Umen J.G."/>
            <person name="Toyoda A."/>
            <person name="Nozaki H."/>
        </authorList>
    </citation>
    <scope>NUCLEOTIDE SEQUENCE</scope>
    <source>
        <strain evidence="4">NIES-3786</strain>
    </source>
</reference>
<keyword evidence="5" id="KW-1185">Reference proteome</keyword>
<dbReference type="Pfam" id="PF00027">
    <property type="entry name" value="cNMP_binding"/>
    <property type="match status" value="1"/>
</dbReference>
<dbReference type="PROSITE" id="PS50042">
    <property type="entry name" value="CNMP_BINDING_3"/>
    <property type="match status" value="1"/>
</dbReference>
<dbReference type="PANTHER" id="PTHR10217">
    <property type="entry name" value="VOLTAGE AND LIGAND GATED POTASSIUM CHANNEL"/>
    <property type="match status" value="1"/>
</dbReference>
<dbReference type="CDD" id="cd00038">
    <property type="entry name" value="CAP_ED"/>
    <property type="match status" value="1"/>
</dbReference>
<comment type="caution">
    <text evidence="4">The sequence shown here is derived from an EMBL/GenBank/DDBJ whole genome shotgun (WGS) entry which is preliminary data.</text>
</comment>
<organism evidence="4 5">
    <name type="scientific">Volvox reticuliferus</name>
    <dbReference type="NCBI Taxonomy" id="1737510"/>
    <lineage>
        <taxon>Eukaryota</taxon>
        <taxon>Viridiplantae</taxon>
        <taxon>Chlorophyta</taxon>
        <taxon>core chlorophytes</taxon>
        <taxon>Chlorophyceae</taxon>
        <taxon>CS clade</taxon>
        <taxon>Chlamydomonadales</taxon>
        <taxon>Volvocaceae</taxon>
        <taxon>Volvox</taxon>
    </lineage>
</organism>
<keyword evidence="1" id="KW-1133">Transmembrane helix</keyword>
<protein>
    <recommendedName>
        <fullName evidence="3">Cyclic nucleotide-binding domain-containing protein</fullName>
    </recommendedName>
</protein>
<dbReference type="Proteomes" id="UP000747110">
    <property type="component" value="Unassembled WGS sequence"/>
</dbReference>
<accession>A0A8J4D279</accession>
<feature type="domain" description="Cyclic nucleotide-binding" evidence="3">
    <location>
        <begin position="173"/>
        <end position="267"/>
    </location>
</feature>
<evidence type="ECO:0000313" key="5">
    <source>
        <dbReference type="Proteomes" id="UP000747110"/>
    </source>
</evidence>
<keyword evidence="1" id="KW-0472">Membrane</keyword>
<dbReference type="InterPro" id="IPR018490">
    <property type="entry name" value="cNMP-bd_dom_sf"/>
</dbReference>
<name>A0A8J4D279_9CHLO</name>